<dbReference type="CDD" id="cd00198">
    <property type="entry name" value="vWFA"/>
    <property type="match status" value="1"/>
</dbReference>
<dbReference type="KEGG" id="muo:115476663"/>
<dbReference type="Gene3D" id="3.40.50.410">
    <property type="entry name" value="von Willebrand factor, type A domain"/>
    <property type="match status" value="2"/>
</dbReference>
<dbReference type="InterPro" id="IPR002035">
    <property type="entry name" value="VWF_A"/>
</dbReference>
<reference evidence="3" key="1">
    <citation type="submission" date="2025-08" db="UniProtKB">
        <authorList>
            <consortium name="RefSeq"/>
        </authorList>
    </citation>
    <scope>IDENTIFICATION</scope>
</reference>
<name>A0A6P7YP03_9AMPH</name>
<dbReference type="InterPro" id="IPR036465">
    <property type="entry name" value="vWFA_dom_sf"/>
</dbReference>
<organism evidence="2 3">
    <name type="scientific">Microcaecilia unicolor</name>
    <dbReference type="NCBI Taxonomy" id="1415580"/>
    <lineage>
        <taxon>Eukaryota</taxon>
        <taxon>Metazoa</taxon>
        <taxon>Chordata</taxon>
        <taxon>Craniata</taxon>
        <taxon>Vertebrata</taxon>
        <taxon>Euteleostomi</taxon>
        <taxon>Amphibia</taxon>
        <taxon>Gymnophiona</taxon>
        <taxon>Siphonopidae</taxon>
        <taxon>Microcaecilia</taxon>
    </lineage>
</organism>
<dbReference type="PROSITE" id="PS50234">
    <property type="entry name" value="VWFA"/>
    <property type="match status" value="1"/>
</dbReference>
<dbReference type="FunCoup" id="A0A6P7YP03">
    <property type="interactions" value="4"/>
</dbReference>
<dbReference type="AlphaFoldDB" id="A0A6P7YP03"/>
<evidence type="ECO:0000259" key="1">
    <source>
        <dbReference type="PROSITE" id="PS50234"/>
    </source>
</evidence>
<proteinExistence type="predicted"/>
<dbReference type="RefSeq" id="XP_030069022.1">
    <property type="nucleotide sequence ID" value="XM_030213162.1"/>
</dbReference>
<dbReference type="Pfam" id="PF13768">
    <property type="entry name" value="VWA_3"/>
    <property type="match status" value="3"/>
</dbReference>
<dbReference type="PANTHER" id="PTHR46478">
    <property type="entry name" value="VON WILLEBRAND FACTOR A DOMAIN-CONTAINING PROTEIN 3A"/>
    <property type="match status" value="1"/>
</dbReference>
<keyword evidence="2" id="KW-1185">Reference proteome</keyword>
<dbReference type="GeneID" id="115476663"/>
<gene>
    <name evidence="3" type="primary">VWA3A</name>
</gene>
<dbReference type="Proteomes" id="UP000515156">
    <property type="component" value="Chromosome 8"/>
</dbReference>
<dbReference type="SUPFAM" id="SSF53300">
    <property type="entry name" value="vWA-like"/>
    <property type="match status" value="3"/>
</dbReference>
<sequence>MAQVPDDQLFKRVCSDPVSPSVPLRVRPSWQDVTLTDLETDNGLLVTHVNQTRDLLRVQGKAQSHETQTSEEWLNKYSLQSMKLTIEDLINLGDIVTGTDDKATKHIEFASETINDFESRLYHAIERYHQRIEWLKKNSRKIFGLIKGDRVGVLVDTSDINFGPGRLDFQREILCLIDEQLCYKKQLYFLSFATDFAFLWEHARNVNVRTLHEARQWVQEMKPNGGCNLLKAIKKIITIKGLDSLVIIAGSCPDQTSEVLSDYIQQCMLGRSLLIHVVAYECSNQGTRAILKSLAETVGGRYHSYSSNNEDQLYTSSDVQMLLHEWQKAWDVLSKIKEMAQGTLDDALTSIIQEISTEVAKLPPMRVLPQPPNHEGPLSITIPSFLPKTSADWLLKNGLKAKKLSLYQILAPNAFSLVEEFVPILQKTVSSTVHEKAMMQLEWHDGSIKNVHVDPPILYDYQKQLGKTVKMYEKRINWLSSGSRRIWGTVCEQRVVILVDISITNSMYIIHIQHSLRLLFEEQISNKDFFNVIAFGSDIIPWKPEMVPSDPEHLQSAWKWVLSLQCGGSRNFLGALKRAVEVDFKDEDQQESQGLYLFTSGVPDQEMHTVSAYITEVCGGCSLQLHVSLFTVNNFDLDANIPPRYATVKDTASCLKQIAHASNGRFHWFGETGIIESDDINTILSEMEKAVNYSKKCAFLLESQKQRSGGQADNQEDEALAANLQTQKNRRQKLSSPKPTALTLARMNIKEDQHGEKKNAMKALMWRPNSAKAIIPPAQPVKEWFQTGEVKTKKPSKTSLSVFYTDKGKSVGVIFKKYPKMRPVRKSIPFVTLPSEEEMCSTKEWLKKYSLKKLKLDLPSLMFGPDCIHQKKMVQSLNKKVSAKYCTIFPSVMINGVVKHLQFQPKELEEYIEQTEKVLRRYIHRMQWLLSGSHRLFGAVLETKVCVLLDTSGSMDPYLPEVKKEFTSLIWEQLRKNCVSFNLITFADTVEAWRECLADVSDDTCRDAVQWVSNVQAHGNTCILKAVQKAFQYKDVKGLYLLTDGKPDTSCNRVLNEVESLGKEKDITIHTISFNCSDRTANEFLKKLAWQTGGRYHCCHGDVDGHFVAHRMLTEGFTDEDDPVLPLFEGDDLKKLTKEITKARCFLTQARSFQSLLLEKQMKLYSKDIALEGSDLSGQANKITAENVPS</sequence>
<dbReference type="OrthoDB" id="299997at2759"/>
<evidence type="ECO:0000313" key="3">
    <source>
        <dbReference type="RefSeq" id="XP_030069022.1"/>
    </source>
</evidence>
<dbReference type="InParanoid" id="A0A6P7YP03"/>
<accession>A0A6P7YP03</accession>
<feature type="domain" description="VWFA" evidence="1">
    <location>
        <begin position="944"/>
        <end position="1140"/>
    </location>
</feature>
<protein>
    <submittedName>
        <fullName evidence="3">von Willebrand factor A domain-containing protein 3A</fullName>
    </submittedName>
</protein>
<dbReference type="CTD" id="146177"/>
<dbReference type="PANTHER" id="PTHR46478:SF1">
    <property type="entry name" value="VON WILLEBRAND FACTOR A DOMAIN-CONTAINING PROTEIN 3A"/>
    <property type="match status" value="1"/>
</dbReference>
<evidence type="ECO:0000313" key="2">
    <source>
        <dbReference type="Proteomes" id="UP000515156"/>
    </source>
</evidence>